<organism evidence="1 2">
    <name type="scientific">Echinococcus granulosus</name>
    <name type="common">Hydatid tapeworm</name>
    <dbReference type="NCBI Taxonomy" id="6210"/>
    <lineage>
        <taxon>Eukaryota</taxon>
        <taxon>Metazoa</taxon>
        <taxon>Spiralia</taxon>
        <taxon>Lophotrochozoa</taxon>
        <taxon>Platyhelminthes</taxon>
        <taxon>Cestoda</taxon>
        <taxon>Eucestoda</taxon>
        <taxon>Cyclophyllidea</taxon>
        <taxon>Taeniidae</taxon>
        <taxon>Echinococcus</taxon>
        <taxon>Echinococcus granulosus group</taxon>
    </lineage>
</organism>
<protein>
    <submittedName>
        <fullName evidence="1">Uncharacterized protein</fullName>
    </submittedName>
</protein>
<accession>W6UVM5</accession>
<dbReference type="KEGG" id="egl:EGR_07644"/>
<dbReference type="AlphaFoldDB" id="W6UVM5"/>
<reference evidence="1 2" key="1">
    <citation type="journal article" date="2013" name="Nat. Genet.">
        <title>The genome of the hydatid tapeworm Echinococcus granulosus.</title>
        <authorList>
            <person name="Zheng H."/>
            <person name="Zhang W."/>
            <person name="Zhang L."/>
            <person name="Zhang Z."/>
            <person name="Li J."/>
            <person name="Lu G."/>
            <person name="Zhu Y."/>
            <person name="Wang Y."/>
            <person name="Huang Y."/>
            <person name="Liu J."/>
            <person name="Kang H."/>
            <person name="Chen J."/>
            <person name="Wang L."/>
            <person name="Chen A."/>
            <person name="Yu S."/>
            <person name="Gao Z."/>
            <person name="Jin L."/>
            <person name="Gu W."/>
            <person name="Wang Z."/>
            <person name="Zhao L."/>
            <person name="Shi B."/>
            <person name="Wen H."/>
            <person name="Lin R."/>
            <person name="Jones M.K."/>
            <person name="Brejova B."/>
            <person name="Vinar T."/>
            <person name="Zhao G."/>
            <person name="McManus D.P."/>
            <person name="Chen Z."/>
            <person name="Zhou Y."/>
            <person name="Wang S."/>
        </authorList>
    </citation>
    <scope>NUCLEOTIDE SEQUENCE [LARGE SCALE GENOMIC DNA]</scope>
</reference>
<dbReference type="EMBL" id="APAU02000083">
    <property type="protein sequence ID" value="EUB57479.1"/>
    <property type="molecule type" value="Genomic_DNA"/>
</dbReference>
<sequence length="78" mass="8650">MRYQSVTCLIIWLRSGDWMWMSRWRGDSYHAVIVNNSVSTDITPTLNHLCCDCGDGRRCGCGRGCSGDRAGGTAPHDL</sequence>
<name>W6UVM5_ECHGR</name>
<dbReference type="CTD" id="36343359"/>
<dbReference type="Proteomes" id="UP000019149">
    <property type="component" value="Unassembled WGS sequence"/>
</dbReference>
<dbReference type="RefSeq" id="XP_024348675.1">
    <property type="nucleotide sequence ID" value="XM_024496893.1"/>
</dbReference>
<comment type="caution">
    <text evidence="1">The sequence shown here is derived from an EMBL/GenBank/DDBJ whole genome shotgun (WGS) entry which is preliminary data.</text>
</comment>
<evidence type="ECO:0000313" key="1">
    <source>
        <dbReference type="EMBL" id="EUB57479.1"/>
    </source>
</evidence>
<evidence type="ECO:0000313" key="2">
    <source>
        <dbReference type="Proteomes" id="UP000019149"/>
    </source>
</evidence>
<keyword evidence="2" id="KW-1185">Reference proteome</keyword>
<dbReference type="GeneID" id="36343359"/>
<proteinExistence type="predicted"/>
<gene>
    <name evidence="1" type="ORF">EGR_07644</name>
</gene>